<evidence type="ECO:0000256" key="1">
    <source>
        <dbReference type="SAM" id="MobiDB-lite"/>
    </source>
</evidence>
<accession>A0A9P6M2N2</accession>
<proteinExistence type="predicted"/>
<evidence type="ECO:0000313" key="3">
    <source>
        <dbReference type="Proteomes" id="UP000738359"/>
    </source>
</evidence>
<dbReference type="GO" id="GO:0016301">
    <property type="term" value="F:kinase activity"/>
    <property type="evidence" value="ECO:0007669"/>
    <property type="project" value="UniProtKB-KW"/>
</dbReference>
<feature type="region of interest" description="Disordered" evidence="1">
    <location>
        <begin position="458"/>
        <end position="483"/>
    </location>
</feature>
<feature type="compositionally biased region" description="Basic and acidic residues" evidence="1">
    <location>
        <begin position="468"/>
        <end position="483"/>
    </location>
</feature>
<gene>
    <name evidence="2" type="primary">IRE1_2</name>
    <name evidence="2" type="ORF">BGZ70_007726</name>
</gene>
<organism evidence="2 3">
    <name type="scientific">Mortierella alpina</name>
    <name type="common">Oleaginous fungus</name>
    <name type="synonym">Mortierella renispora</name>
    <dbReference type="NCBI Taxonomy" id="64518"/>
    <lineage>
        <taxon>Eukaryota</taxon>
        <taxon>Fungi</taxon>
        <taxon>Fungi incertae sedis</taxon>
        <taxon>Mucoromycota</taxon>
        <taxon>Mortierellomycotina</taxon>
        <taxon>Mortierellomycetes</taxon>
        <taxon>Mortierellales</taxon>
        <taxon>Mortierellaceae</taxon>
        <taxon>Mortierella</taxon>
    </lineage>
</organism>
<feature type="compositionally biased region" description="Basic and acidic residues" evidence="1">
    <location>
        <begin position="550"/>
        <end position="562"/>
    </location>
</feature>
<protein>
    <submittedName>
        <fullName evidence="2">Bifunctional endoribonuclease/protein kinase ire1</fullName>
    </submittedName>
</protein>
<dbReference type="SUPFAM" id="SSF50998">
    <property type="entry name" value="Quinoprotein alcohol dehydrogenase-like"/>
    <property type="match status" value="1"/>
</dbReference>
<dbReference type="EMBL" id="JAAAHY010000504">
    <property type="protein sequence ID" value="KAF9963017.1"/>
    <property type="molecule type" value="Genomic_DNA"/>
</dbReference>
<dbReference type="OrthoDB" id="63989at2759"/>
<comment type="caution">
    <text evidence="2">The sequence shown here is derived from an EMBL/GenBank/DDBJ whole genome shotgun (WGS) entry which is preliminary data.</text>
</comment>
<dbReference type="Proteomes" id="UP000738359">
    <property type="component" value="Unassembled WGS sequence"/>
</dbReference>
<keyword evidence="2" id="KW-0808">Transferase</keyword>
<feature type="region of interest" description="Disordered" evidence="1">
    <location>
        <begin position="70"/>
        <end position="99"/>
    </location>
</feature>
<sequence>MRLKDSSMYLCLSILLCRISLLFFLLALGDTHMVISTSLHNSHPLAELARLPPAAGPGSIAPSGASPLGSSLDLQGSNSGPTGHVEKKRKHHKRVLDNHSGPIIRPNVPDFIDANLAIVSTLDGHLHCINNRDGSIFWTRSPQAAGAVVSTNRFSMRSEAGNELLAHSVGGAPRLEGQPGTGKQSTEDLTFIVEPSETPQLYVYSNISGLQLVGPLAHLVNNSPQIHSDGKRITGGKTTSLLELDINTGNTTSIFNKKDVCAGPDGIEPSKPLTIILGQAEYSLSIVDPTSGVKWEISYSEYFPVKEVPDSQRDVSRKVIGSNQDGVLALVSAGQIKWKNRLLNSPATAVFEVLKSTRRARDEDTFALARQRKRLQPPTAPWAHVGMHSGQLYVLSHENFPFLDDTGTDMIPWHHLAIDGPEDRETEDSQEGPWTTCRPGFPEFPTCIVGNHRIQSRFRPDGPLTVSDGKDSAAEGDRDRPTIDYDHRNLDDFLEGHNVPFRVKGLAKVIGSAAVFGNTSGLPEYSERSTIASVHPDMVHLRGNAILQEKQAEMSEKPDRSTKKAPRTTKTTEQDS</sequence>
<feature type="region of interest" description="Disordered" evidence="1">
    <location>
        <begin position="549"/>
        <end position="576"/>
    </location>
</feature>
<evidence type="ECO:0000313" key="2">
    <source>
        <dbReference type="EMBL" id="KAF9963017.1"/>
    </source>
</evidence>
<dbReference type="AlphaFoldDB" id="A0A9P6M2N2"/>
<feature type="non-terminal residue" evidence="2">
    <location>
        <position position="576"/>
    </location>
</feature>
<keyword evidence="3" id="KW-1185">Reference proteome</keyword>
<name>A0A9P6M2N2_MORAP</name>
<dbReference type="InterPro" id="IPR011047">
    <property type="entry name" value="Quinoprotein_ADH-like_sf"/>
</dbReference>
<keyword evidence="2" id="KW-0418">Kinase</keyword>
<dbReference type="Gene3D" id="2.130.10.10">
    <property type="entry name" value="YVTN repeat-like/Quinoprotein amine dehydrogenase"/>
    <property type="match status" value="1"/>
</dbReference>
<reference evidence="2" key="1">
    <citation type="journal article" date="2020" name="Fungal Divers.">
        <title>Resolving the Mortierellaceae phylogeny through synthesis of multi-gene phylogenetics and phylogenomics.</title>
        <authorList>
            <person name="Vandepol N."/>
            <person name="Liber J."/>
            <person name="Desiro A."/>
            <person name="Na H."/>
            <person name="Kennedy M."/>
            <person name="Barry K."/>
            <person name="Grigoriev I.V."/>
            <person name="Miller A.N."/>
            <person name="O'Donnell K."/>
            <person name="Stajich J.E."/>
            <person name="Bonito G."/>
        </authorList>
    </citation>
    <scope>NUCLEOTIDE SEQUENCE</scope>
    <source>
        <strain evidence="2">CK1249</strain>
    </source>
</reference>
<dbReference type="InterPro" id="IPR015943">
    <property type="entry name" value="WD40/YVTN_repeat-like_dom_sf"/>
</dbReference>